<evidence type="ECO:0000313" key="7">
    <source>
        <dbReference type="Proteomes" id="UP001519460"/>
    </source>
</evidence>
<dbReference type="PANTHER" id="PTHR10903">
    <property type="entry name" value="GTPASE, IMAP FAMILY MEMBER-RELATED"/>
    <property type="match status" value="1"/>
</dbReference>
<evidence type="ECO:0000256" key="4">
    <source>
        <dbReference type="SAM" id="MobiDB-lite"/>
    </source>
</evidence>
<dbReference type="Gene3D" id="3.40.50.300">
    <property type="entry name" value="P-loop containing nucleotide triphosphate hydrolases"/>
    <property type="match status" value="1"/>
</dbReference>
<feature type="compositionally biased region" description="Basic and acidic residues" evidence="4">
    <location>
        <begin position="488"/>
        <end position="515"/>
    </location>
</feature>
<dbReference type="InterPro" id="IPR006703">
    <property type="entry name" value="G_AIG1"/>
</dbReference>
<reference evidence="6 7" key="1">
    <citation type="journal article" date="2023" name="Sci. Data">
        <title>Genome assembly of the Korean intertidal mud-creeper Batillaria attramentaria.</title>
        <authorList>
            <person name="Patra A.K."/>
            <person name="Ho P.T."/>
            <person name="Jun S."/>
            <person name="Lee S.J."/>
            <person name="Kim Y."/>
            <person name="Won Y.J."/>
        </authorList>
    </citation>
    <scope>NUCLEOTIDE SEQUENCE [LARGE SCALE GENOMIC DNA]</scope>
    <source>
        <strain evidence="6">Wonlab-2016</strain>
    </source>
</reference>
<evidence type="ECO:0000256" key="1">
    <source>
        <dbReference type="ARBA" id="ARBA00008535"/>
    </source>
</evidence>
<accession>A0ABD0KU03</accession>
<organism evidence="6 7">
    <name type="scientific">Batillaria attramentaria</name>
    <dbReference type="NCBI Taxonomy" id="370345"/>
    <lineage>
        <taxon>Eukaryota</taxon>
        <taxon>Metazoa</taxon>
        <taxon>Spiralia</taxon>
        <taxon>Lophotrochozoa</taxon>
        <taxon>Mollusca</taxon>
        <taxon>Gastropoda</taxon>
        <taxon>Caenogastropoda</taxon>
        <taxon>Sorbeoconcha</taxon>
        <taxon>Cerithioidea</taxon>
        <taxon>Batillariidae</taxon>
        <taxon>Batillaria</taxon>
    </lineage>
</organism>
<dbReference type="InterPro" id="IPR027417">
    <property type="entry name" value="P-loop_NTPase"/>
</dbReference>
<proteinExistence type="inferred from homology"/>
<keyword evidence="7" id="KW-1185">Reference proteome</keyword>
<feature type="region of interest" description="Disordered" evidence="4">
    <location>
        <begin position="552"/>
        <end position="581"/>
    </location>
</feature>
<keyword evidence="3" id="KW-0342">GTP-binding</keyword>
<dbReference type="GO" id="GO:0005525">
    <property type="term" value="F:GTP binding"/>
    <property type="evidence" value="ECO:0007669"/>
    <property type="project" value="UniProtKB-KW"/>
</dbReference>
<dbReference type="SUPFAM" id="SSF52540">
    <property type="entry name" value="P-loop containing nucleoside triphosphate hydrolases"/>
    <property type="match status" value="1"/>
</dbReference>
<dbReference type="AlphaFoldDB" id="A0ABD0KU03"/>
<dbReference type="PROSITE" id="PS51720">
    <property type="entry name" value="G_AIG1"/>
    <property type="match status" value="1"/>
</dbReference>
<dbReference type="Pfam" id="PF04548">
    <property type="entry name" value="AIG1"/>
    <property type="match status" value="1"/>
</dbReference>
<evidence type="ECO:0000256" key="3">
    <source>
        <dbReference type="ARBA" id="ARBA00023134"/>
    </source>
</evidence>
<feature type="region of interest" description="Disordered" evidence="4">
    <location>
        <begin position="477"/>
        <end position="515"/>
    </location>
</feature>
<evidence type="ECO:0000259" key="5">
    <source>
        <dbReference type="PROSITE" id="PS51720"/>
    </source>
</evidence>
<dbReference type="FunFam" id="3.40.50.300:FF:000366">
    <property type="entry name" value="GTPase, IMAP family member 2"/>
    <property type="match status" value="1"/>
</dbReference>
<feature type="domain" description="AIG1-type G" evidence="5">
    <location>
        <begin position="246"/>
        <end position="448"/>
    </location>
</feature>
<dbReference type="Proteomes" id="UP001519460">
    <property type="component" value="Unassembled WGS sequence"/>
</dbReference>
<comment type="similarity">
    <text evidence="1">Belongs to the TRAFAC class TrmE-Era-EngA-EngB-Septin-like GTPase superfamily. AIG1/Toc34/Toc159-like paraseptin GTPase family. IAN subfamily.</text>
</comment>
<dbReference type="InterPro" id="IPR045058">
    <property type="entry name" value="GIMA/IAN/Toc"/>
</dbReference>
<evidence type="ECO:0000313" key="6">
    <source>
        <dbReference type="EMBL" id="KAK7490650.1"/>
    </source>
</evidence>
<dbReference type="EMBL" id="JACVVK020000124">
    <property type="protein sequence ID" value="KAK7490650.1"/>
    <property type="molecule type" value="Genomic_DNA"/>
</dbReference>
<gene>
    <name evidence="6" type="ORF">BaRGS_00018067</name>
</gene>
<evidence type="ECO:0000256" key="2">
    <source>
        <dbReference type="ARBA" id="ARBA00022741"/>
    </source>
</evidence>
<dbReference type="PANTHER" id="PTHR10903:SF184">
    <property type="entry name" value="GTP-BINDING PROTEIN A"/>
    <property type="match status" value="1"/>
</dbReference>
<sequence>MAEWAAEHDLTEKTLRVLREKEFTSLRAVARLTLEDIKENFQIPRVLSFGQCVSLRDAVNSLKAAEKSEATLGDELAEWAAEHDLTEKTLRVLREEEFTSLRAVARLTPEDIKENFQIPRVLSFGQCVSLRDAVNSLKAAEKSEATLGDELTEWAAKHELTGKTLRVLREEEFTSLRAVARLTPEDIMENFHIPKLLSLSQCLSLRDAVNSLKAAEKGETTQPPPSDVCQSSAKDSCLPKLDLTDEEELRFLLVGKTGSGKSTTGNTILGEERFPTEMTFGSVTSDCQLERITRNGETIEIMDSPGLFDTERSHEEISTDIVKAVACMHPGPHAILYVIKIGRYTEEEFNVFKRLKALFDDDILQFMVVVFTGGDFLEAKRKTISDVLQNAPNELKQVLQECYNRYVVFNNFADKMETQVEELCGKVRQLIALNEGRYYTCPKYTEVGEGMEEEVARRLAEVERRDAEKSRYVQDLRKRARSAETAVEEEKNRYDEREREREETILHERKRAETQKEELMAQLKQQHADAKKQQEEQERLMQMQMQLEEQKKTFEEQRALDRAKLMERERELDPVEHRRDN</sequence>
<comment type="caution">
    <text evidence="6">The sequence shown here is derived from an EMBL/GenBank/DDBJ whole genome shotgun (WGS) entry which is preliminary data.</text>
</comment>
<keyword evidence="2" id="KW-0547">Nucleotide-binding</keyword>
<protein>
    <recommendedName>
        <fullName evidence="5">AIG1-type G domain-containing protein</fullName>
    </recommendedName>
</protein>
<name>A0ABD0KU03_9CAEN</name>